<dbReference type="InterPro" id="IPR009003">
    <property type="entry name" value="Peptidase_S1_PA"/>
</dbReference>
<keyword evidence="3" id="KW-0645">Protease</keyword>
<proteinExistence type="predicted"/>
<keyword evidence="3" id="KW-0378">Hydrolase</keyword>
<evidence type="ECO:0000313" key="4">
    <source>
        <dbReference type="Proteomes" id="UP000621799"/>
    </source>
</evidence>
<dbReference type="InterPro" id="IPR051333">
    <property type="entry name" value="CLIP_Serine_Protease"/>
</dbReference>
<evidence type="ECO:0000259" key="2">
    <source>
        <dbReference type="PROSITE" id="PS50240"/>
    </source>
</evidence>
<dbReference type="AlphaFoldDB" id="A0A928VT80"/>
<dbReference type="GO" id="GO:0004252">
    <property type="term" value="F:serine-type endopeptidase activity"/>
    <property type="evidence" value="ECO:0007669"/>
    <property type="project" value="InterPro"/>
</dbReference>
<organism evidence="3 4">
    <name type="scientific">Zarconia navalis LEGE 11467</name>
    <dbReference type="NCBI Taxonomy" id="1828826"/>
    <lineage>
        <taxon>Bacteria</taxon>
        <taxon>Bacillati</taxon>
        <taxon>Cyanobacteriota</taxon>
        <taxon>Cyanophyceae</taxon>
        <taxon>Oscillatoriophycideae</taxon>
        <taxon>Oscillatoriales</taxon>
        <taxon>Oscillatoriales incertae sedis</taxon>
        <taxon>Zarconia</taxon>
        <taxon>Zarconia navalis</taxon>
    </lineage>
</organism>
<dbReference type="Proteomes" id="UP000621799">
    <property type="component" value="Unassembled WGS sequence"/>
</dbReference>
<dbReference type="InterPro" id="IPR001254">
    <property type="entry name" value="Trypsin_dom"/>
</dbReference>
<gene>
    <name evidence="3" type="ORF">IQ235_03895</name>
</gene>
<reference evidence="3" key="1">
    <citation type="submission" date="2020-10" db="EMBL/GenBank/DDBJ databases">
        <authorList>
            <person name="Castelo-Branco R."/>
            <person name="Eusebio N."/>
            <person name="Adriana R."/>
            <person name="Vieira A."/>
            <person name="Brugerolle De Fraissinette N."/>
            <person name="Rezende De Castro R."/>
            <person name="Schneider M.P."/>
            <person name="Vasconcelos V."/>
            <person name="Leao P.N."/>
        </authorList>
    </citation>
    <scope>NUCLEOTIDE SEQUENCE</scope>
    <source>
        <strain evidence="3">LEGE 11467</strain>
    </source>
</reference>
<dbReference type="RefSeq" id="WP_264320191.1">
    <property type="nucleotide sequence ID" value="NZ_JADEXN010000042.1"/>
</dbReference>
<keyword evidence="1" id="KW-0732">Signal</keyword>
<protein>
    <submittedName>
        <fullName evidence="3">Trypsin-like serine protease</fullName>
    </submittedName>
</protein>
<dbReference type="Pfam" id="PF00089">
    <property type="entry name" value="Trypsin"/>
    <property type="match status" value="1"/>
</dbReference>
<dbReference type="InterPro" id="IPR018114">
    <property type="entry name" value="TRYPSIN_HIS"/>
</dbReference>
<comment type="caution">
    <text evidence="3">The sequence shown here is derived from an EMBL/GenBank/DDBJ whole genome shotgun (WGS) entry which is preliminary data.</text>
</comment>
<dbReference type="SUPFAM" id="SSF50494">
    <property type="entry name" value="Trypsin-like serine proteases"/>
    <property type="match status" value="1"/>
</dbReference>
<feature type="chain" id="PRO_5037013133" evidence="1">
    <location>
        <begin position="27"/>
        <end position="373"/>
    </location>
</feature>
<feature type="domain" description="Peptidase S1" evidence="2">
    <location>
        <begin position="67"/>
        <end position="334"/>
    </location>
</feature>
<dbReference type="SMART" id="SM00020">
    <property type="entry name" value="Tryp_SPc"/>
    <property type="match status" value="1"/>
</dbReference>
<feature type="signal peptide" evidence="1">
    <location>
        <begin position="1"/>
        <end position="26"/>
    </location>
</feature>
<evidence type="ECO:0000256" key="1">
    <source>
        <dbReference type="SAM" id="SignalP"/>
    </source>
</evidence>
<evidence type="ECO:0000313" key="3">
    <source>
        <dbReference type="EMBL" id="MBE9039934.1"/>
    </source>
</evidence>
<accession>A0A928VT80</accession>
<sequence>MIRNTQRILTSIAMAIAAGFSLSAEAQARSIVGEPEGSEDSPQKLFLTTDSDAIPIPLLEDEYQKTIVGGIFDGEPTDSPSKRVDPNTTTSLFGGVSSIKAKGFLCTGAAISRTHILTAAHCFDHNDNGLWNDDLNPSNVRLNFNFGQNLSHRLRASRLDLHSDYTGFARPSINDDLAIVTLEDVLPEEIPIYQLYRNPLITGDLLTMVGYGYSGNGVDGYTTRANLSKKRVGQNIVDRFRLDDEGSGENEVFLYDFDGPDASSNRTGGTTLGNDIEAIVGPGDSGGPSFIWEDDTLKLAGINTFTFGGGGKFGSTAGGMMVSAYADWIDNIAMLSVPQPENKEKPTKVPEPGAMLGLSIVSLGMLRKRSANR</sequence>
<dbReference type="EMBL" id="JADEXN010000042">
    <property type="protein sequence ID" value="MBE9039934.1"/>
    <property type="molecule type" value="Genomic_DNA"/>
</dbReference>
<dbReference type="InterPro" id="IPR043504">
    <property type="entry name" value="Peptidase_S1_PA_chymotrypsin"/>
</dbReference>
<dbReference type="PANTHER" id="PTHR24260:SF136">
    <property type="entry name" value="GH08193P-RELATED"/>
    <property type="match status" value="1"/>
</dbReference>
<keyword evidence="4" id="KW-1185">Reference proteome</keyword>
<dbReference type="GO" id="GO:0006508">
    <property type="term" value="P:proteolysis"/>
    <property type="evidence" value="ECO:0007669"/>
    <property type="project" value="UniProtKB-KW"/>
</dbReference>
<dbReference type="PROSITE" id="PS50240">
    <property type="entry name" value="TRYPSIN_DOM"/>
    <property type="match status" value="1"/>
</dbReference>
<dbReference type="PANTHER" id="PTHR24260">
    <property type="match status" value="1"/>
</dbReference>
<dbReference type="PROSITE" id="PS00134">
    <property type="entry name" value="TRYPSIN_HIS"/>
    <property type="match status" value="1"/>
</dbReference>
<name>A0A928VT80_9CYAN</name>
<dbReference type="Gene3D" id="2.40.10.10">
    <property type="entry name" value="Trypsin-like serine proteases"/>
    <property type="match status" value="1"/>
</dbReference>